<dbReference type="EMBL" id="JABACJ020000001">
    <property type="protein sequence ID" value="MBU3874370.1"/>
    <property type="molecule type" value="Genomic_DNA"/>
</dbReference>
<proteinExistence type="predicted"/>
<dbReference type="Pfam" id="PF03060">
    <property type="entry name" value="NMO"/>
    <property type="match status" value="1"/>
</dbReference>
<keyword evidence="2" id="KW-0288">FMN</keyword>
<evidence type="ECO:0000256" key="3">
    <source>
        <dbReference type="ARBA" id="ARBA00023002"/>
    </source>
</evidence>
<dbReference type="RefSeq" id="WP_216238531.1">
    <property type="nucleotide sequence ID" value="NZ_JABACJ020000001.1"/>
</dbReference>
<keyword evidence="3" id="KW-0560">Oxidoreductase</keyword>
<evidence type="ECO:0000313" key="4">
    <source>
        <dbReference type="EMBL" id="MBU3874370.1"/>
    </source>
</evidence>
<gene>
    <name evidence="4" type="ORF">HGO97_000870</name>
</gene>
<organism evidence="4 5">
    <name type="scientific">Faecalicatena faecalis</name>
    <dbReference type="NCBI Taxonomy" id="2726362"/>
    <lineage>
        <taxon>Bacteria</taxon>
        <taxon>Bacillati</taxon>
        <taxon>Bacillota</taxon>
        <taxon>Clostridia</taxon>
        <taxon>Lachnospirales</taxon>
        <taxon>Lachnospiraceae</taxon>
        <taxon>Faecalicatena</taxon>
    </lineage>
</organism>
<accession>A0ABS6CYG5</accession>
<evidence type="ECO:0000256" key="1">
    <source>
        <dbReference type="ARBA" id="ARBA00022630"/>
    </source>
</evidence>
<name>A0ABS6CYG5_9FIRM</name>
<evidence type="ECO:0000313" key="5">
    <source>
        <dbReference type="Proteomes" id="UP000723714"/>
    </source>
</evidence>
<dbReference type="Proteomes" id="UP000723714">
    <property type="component" value="Unassembled WGS sequence"/>
</dbReference>
<reference evidence="4 5" key="1">
    <citation type="submission" date="2021-06" db="EMBL/GenBank/DDBJ databases">
        <title>Faecalicatena sp. nov. isolated from porcine feces.</title>
        <authorList>
            <person name="Oh B.S."/>
            <person name="Lee J.H."/>
        </authorList>
    </citation>
    <scope>NUCLEOTIDE SEQUENCE [LARGE SCALE GENOMIC DNA]</scope>
    <source>
        <strain evidence="4 5">AGMB00832</strain>
    </source>
</reference>
<dbReference type="PANTHER" id="PTHR32332">
    <property type="entry name" value="2-NITROPROPANE DIOXYGENASE"/>
    <property type="match status" value="1"/>
</dbReference>
<comment type="caution">
    <text evidence="4">The sequence shown here is derived from an EMBL/GenBank/DDBJ whole genome shotgun (WGS) entry which is preliminary data.</text>
</comment>
<sequence length="353" mass="38016">MNALKIGEKTAKIPLIQGGMGVGISLGSLAGNVAKEGGIGIISTAQIGFREPDFDQHPSAANIRAISKEMEKARAISPGGIIGYNIMVALRDYKQHVEAAVSAGADIIISGAGLPTELPGLVKDSSVKIAPIVSTEKSAKVILKYWGKKYHRTADLVVIEGPKAGGHLGFKKEELETYTEEVYEEEIKKIIAVVRSYAEEYQTEIPVVLAGGIYDQEDVKKAFSLGVDGVQVATRFVTTVECDAHIRYKEAYLNAKKDDIVIVKSPVGMPGRAILNPFMKRVMLGEKIAHTPCHGCLARCNPAEIPYCITDSLVHAALGEVDDALLFCGAEAYRAEHMETVKEVMDSLFGLTS</sequence>
<keyword evidence="5" id="KW-1185">Reference proteome</keyword>
<dbReference type="PANTHER" id="PTHR32332:SF18">
    <property type="entry name" value="2-NITROPROPANE DIOXYGENASE"/>
    <property type="match status" value="1"/>
</dbReference>
<dbReference type="InterPro" id="IPR004136">
    <property type="entry name" value="NMO"/>
</dbReference>
<dbReference type="CDD" id="cd04730">
    <property type="entry name" value="NPD_like"/>
    <property type="match status" value="1"/>
</dbReference>
<keyword evidence="1" id="KW-0285">Flavoprotein</keyword>
<evidence type="ECO:0000256" key="2">
    <source>
        <dbReference type="ARBA" id="ARBA00022643"/>
    </source>
</evidence>
<protein>
    <submittedName>
        <fullName evidence="4">Nitronate monooxygenase family protein</fullName>
    </submittedName>
</protein>
<dbReference type="GO" id="GO:0004497">
    <property type="term" value="F:monooxygenase activity"/>
    <property type="evidence" value="ECO:0007669"/>
    <property type="project" value="UniProtKB-KW"/>
</dbReference>
<keyword evidence="4" id="KW-0503">Monooxygenase</keyword>